<accession>A0A2P8HBG4</accession>
<protein>
    <recommendedName>
        <fullName evidence="4">DUF3006 family protein</fullName>
    </recommendedName>
</protein>
<name>A0A2P8HBG4_9BACI</name>
<reference evidence="2 3" key="1">
    <citation type="submission" date="2018-03" db="EMBL/GenBank/DDBJ databases">
        <title>Genomic Encyclopedia of Type Strains, Phase III (KMG-III): the genomes of soil and plant-associated and newly described type strains.</title>
        <authorList>
            <person name="Whitman W."/>
        </authorList>
    </citation>
    <scope>NUCLEOTIDE SEQUENCE [LARGE SCALE GENOMIC DNA]</scope>
    <source>
        <strain evidence="2 3">CGMCC 1.07653</strain>
    </source>
</reference>
<dbReference type="OrthoDB" id="2366034at2"/>
<evidence type="ECO:0008006" key="4">
    <source>
        <dbReference type="Google" id="ProtNLM"/>
    </source>
</evidence>
<dbReference type="EMBL" id="PYAV01000010">
    <property type="protein sequence ID" value="PSL43539.1"/>
    <property type="molecule type" value="Genomic_DNA"/>
</dbReference>
<feature type="compositionally biased region" description="Basic and acidic residues" evidence="1">
    <location>
        <begin position="67"/>
        <end position="82"/>
    </location>
</feature>
<dbReference type="AlphaFoldDB" id="A0A2P8HBG4"/>
<dbReference type="InterPro" id="IPR021377">
    <property type="entry name" value="DUF3006"/>
</dbReference>
<feature type="compositionally biased region" description="Basic residues" evidence="1">
    <location>
        <begin position="83"/>
        <end position="94"/>
    </location>
</feature>
<comment type="caution">
    <text evidence="2">The sequence shown here is derived from an EMBL/GenBank/DDBJ whole genome shotgun (WGS) entry which is preliminary data.</text>
</comment>
<evidence type="ECO:0000313" key="2">
    <source>
        <dbReference type="EMBL" id="PSL43539.1"/>
    </source>
</evidence>
<gene>
    <name evidence="2" type="ORF">B0H94_11014</name>
</gene>
<proteinExistence type="predicted"/>
<dbReference type="Proteomes" id="UP000242310">
    <property type="component" value="Unassembled WGS sequence"/>
</dbReference>
<keyword evidence="3" id="KW-1185">Reference proteome</keyword>
<feature type="region of interest" description="Disordered" evidence="1">
    <location>
        <begin position="67"/>
        <end position="94"/>
    </location>
</feature>
<dbReference type="Pfam" id="PF11213">
    <property type="entry name" value="DUF3006"/>
    <property type="match status" value="1"/>
</dbReference>
<sequence length="94" mass="10720">MRTMMKKNQRHGVIDRIVDGAQAVIIDQVTNQTYHAEVGKLPSSSEEGSHVTFHLFDDTVQEVRLAEDERKKARQRAAESKARLQKKAGSRFKK</sequence>
<evidence type="ECO:0000313" key="3">
    <source>
        <dbReference type="Proteomes" id="UP000242310"/>
    </source>
</evidence>
<evidence type="ECO:0000256" key="1">
    <source>
        <dbReference type="SAM" id="MobiDB-lite"/>
    </source>
</evidence>
<dbReference type="RefSeq" id="WP_106589211.1">
    <property type="nucleotide sequence ID" value="NZ_PYAV01000010.1"/>
</dbReference>
<organism evidence="2 3">
    <name type="scientific">Salsuginibacillus halophilus</name>
    <dbReference type="NCBI Taxonomy" id="517424"/>
    <lineage>
        <taxon>Bacteria</taxon>
        <taxon>Bacillati</taxon>
        <taxon>Bacillota</taxon>
        <taxon>Bacilli</taxon>
        <taxon>Bacillales</taxon>
        <taxon>Bacillaceae</taxon>
        <taxon>Salsuginibacillus</taxon>
    </lineage>
</organism>